<dbReference type="PROSITE" id="PS50908">
    <property type="entry name" value="RWD"/>
    <property type="match status" value="1"/>
</dbReference>
<evidence type="ECO:0000259" key="10">
    <source>
        <dbReference type="PROSITE" id="PS50908"/>
    </source>
</evidence>
<dbReference type="InterPro" id="IPR046408">
    <property type="entry name" value="CIAPIN1"/>
</dbReference>
<name>A0AAN8FNW0_TRICO</name>
<dbReference type="GO" id="GO:0046872">
    <property type="term" value="F:metal ion binding"/>
    <property type="evidence" value="ECO:0007669"/>
    <property type="project" value="UniProtKB-KW"/>
</dbReference>
<evidence type="ECO:0000313" key="11">
    <source>
        <dbReference type="EMBL" id="KAK5983736.1"/>
    </source>
</evidence>
<gene>
    <name evidence="11" type="ORF">GCK32_005185</name>
</gene>
<comment type="cofactor">
    <cofactor evidence="1 9">
        <name>[4Fe-4S] cluster</name>
        <dbReference type="ChEBI" id="CHEBI:49883"/>
    </cofactor>
</comment>
<keyword evidence="4 9" id="KW-0963">Cytoplasm</keyword>
<feature type="binding site" evidence="9">
    <location>
        <position position="484"/>
    </location>
    <ligand>
        <name>[4Fe-4S] cluster</name>
        <dbReference type="ChEBI" id="CHEBI:49883"/>
    </ligand>
</feature>
<comment type="domain">
    <text evidence="9">The C-terminal domain binds 2 Fe-S clusters but is otherwise mostly in an intrinsically disordered conformation.</text>
</comment>
<comment type="domain">
    <text evidence="9">The N-terminal domain has structural similarity with S-adenosyl-L-methionine-dependent methyltransferases, but does not bind S-adenosyl-L-methionine. It is required for correct assembly of the 2 Fe-S clusters.</text>
</comment>
<organism evidence="11 12">
    <name type="scientific">Trichostrongylus colubriformis</name>
    <name type="common">Black scour worm</name>
    <dbReference type="NCBI Taxonomy" id="6319"/>
    <lineage>
        <taxon>Eukaryota</taxon>
        <taxon>Metazoa</taxon>
        <taxon>Ecdysozoa</taxon>
        <taxon>Nematoda</taxon>
        <taxon>Chromadorea</taxon>
        <taxon>Rhabditida</taxon>
        <taxon>Rhabditina</taxon>
        <taxon>Rhabditomorpha</taxon>
        <taxon>Strongyloidea</taxon>
        <taxon>Trichostrongylidae</taxon>
        <taxon>Trichostrongylus</taxon>
    </lineage>
</organism>
<dbReference type="GO" id="GO:0051539">
    <property type="term" value="F:4 iron, 4 sulfur cluster binding"/>
    <property type="evidence" value="ECO:0007669"/>
    <property type="project" value="UniProtKB-KW"/>
</dbReference>
<feature type="binding site" evidence="9">
    <location>
        <position position="451"/>
    </location>
    <ligand>
        <name>[2Fe-2S] cluster</name>
        <dbReference type="ChEBI" id="CHEBI:190135"/>
    </ligand>
</feature>
<reference evidence="11 12" key="1">
    <citation type="submission" date="2019-10" db="EMBL/GenBank/DDBJ databases">
        <title>Assembly and Annotation for the nematode Trichostrongylus colubriformis.</title>
        <authorList>
            <person name="Martin J."/>
        </authorList>
    </citation>
    <scope>NUCLEOTIDE SEQUENCE [LARGE SCALE GENOMIC DNA]</scope>
    <source>
        <strain evidence="11">G859</strain>
        <tissue evidence="11">Whole worm</tissue>
    </source>
</reference>
<evidence type="ECO:0000256" key="1">
    <source>
        <dbReference type="ARBA" id="ARBA00001966"/>
    </source>
</evidence>
<feature type="binding site" evidence="9">
    <location>
        <position position="473"/>
    </location>
    <ligand>
        <name>[4Fe-4S] cluster</name>
        <dbReference type="ChEBI" id="CHEBI:49883"/>
    </ligand>
</feature>
<feature type="binding site" evidence="9">
    <location>
        <position position="446"/>
    </location>
    <ligand>
        <name>[2Fe-2S] cluster</name>
        <dbReference type="ChEBI" id="CHEBI:190135"/>
    </ligand>
</feature>
<feature type="short sequence motif" description="Cx2C motif 2" evidence="9">
    <location>
        <begin position="481"/>
        <end position="484"/>
    </location>
</feature>
<dbReference type="Pfam" id="PF05773">
    <property type="entry name" value="RWD"/>
    <property type="match status" value="1"/>
</dbReference>
<feature type="binding site" evidence="9">
    <location>
        <position position="449"/>
    </location>
    <ligand>
        <name>[2Fe-2S] cluster</name>
        <dbReference type="ChEBI" id="CHEBI:190135"/>
    </ligand>
</feature>
<dbReference type="Proteomes" id="UP001331761">
    <property type="component" value="Unassembled WGS sequence"/>
</dbReference>
<keyword evidence="8 9" id="KW-0496">Mitochondrion</keyword>
<keyword evidence="5 9" id="KW-0479">Metal-binding</keyword>
<evidence type="ECO:0000256" key="8">
    <source>
        <dbReference type="ARBA" id="ARBA00023128"/>
    </source>
</evidence>
<keyword evidence="9" id="KW-0001">2Fe-2S</keyword>
<keyword evidence="12" id="KW-1185">Reference proteome</keyword>
<feature type="region of interest" description="Fe-S binding site B" evidence="9">
    <location>
        <begin position="470"/>
        <end position="484"/>
    </location>
</feature>
<dbReference type="InterPro" id="IPR010541">
    <property type="entry name" value="Prp3_C"/>
</dbReference>
<dbReference type="CDD" id="cd24163">
    <property type="entry name" value="RWDD2_C"/>
    <property type="match status" value="1"/>
</dbReference>
<feature type="binding site" evidence="9">
    <location>
        <position position="481"/>
    </location>
    <ligand>
        <name>[4Fe-4S] cluster</name>
        <dbReference type="ChEBI" id="CHEBI:49883"/>
    </ligand>
</feature>
<dbReference type="Pfam" id="PF06544">
    <property type="entry name" value="Prp3_C"/>
    <property type="match status" value="1"/>
</dbReference>
<feature type="binding site" evidence="9">
    <location>
        <position position="470"/>
    </location>
    <ligand>
        <name>[4Fe-4S] cluster</name>
        <dbReference type="ChEBI" id="CHEBI:49883"/>
    </ligand>
</feature>
<comment type="domain">
    <text evidence="9">The twin Cx2C motifs are involved in the recognition by the mitochondrial MIA40-ERV1 disulfide relay system. The formation of 2 disulfide bonds in the Cx2C motifs through dithiol/disulfide exchange reactions effectively traps the protein in the mitochondrial intermembrane space.</text>
</comment>
<dbReference type="GO" id="GO:0009055">
    <property type="term" value="F:electron transfer activity"/>
    <property type="evidence" value="ECO:0007669"/>
    <property type="project" value="UniProtKB-UniRule"/>
</dbReference>
<feature type="domain" description="RWD" evidence="10">
    <location>
        <begin position="19"/>
        <end position="127"/>
    </location>
</feature>
<dbReference type="GO" id="GO:0005758">
    <property type="term" value="C:mitochondrial intermembrane space"/>
    <property type="evidence" value="ECO:0007669"/>
    <property type="project" value="UniProtKB-SubCell"/>
</dbReference>
<evidence type="ECO:0000256" key="9">
    <source>
        <dbReference type="HAMAP-Rule" id="MF_03115"/>
    </source>
</evidence>
<comment type="subcellular location">
    <subcellularLocation>
        <location evidence="9">Cytoplasm</location>
    </subcellularLocation>
    <subcellularLocation>
        <location evidence="9">Mitochondrion intermembrane space</location>
    </subcellularLocation>
</comment>
<evidence type="ECO:0000256" key="4">
    <source>
        <dbReference type="ARBA" id="ARBA00022490"/>
    </source>
</evidence>
<evidence type="ECO:0000256" key="6">
    <source>
        <dbReference type="ARBA" id="ARBA00023004"/>
    </source>
</evidence>
<comment type="caution">
    <text evidence="9">Lacks conserved residue(s) required for the propagation of feature annotation.</text>
</comment>
<comment type="function">
    <text evidence="9">Component of the cytosolic iron-sulfur (Fe-S) protein assembly (CIA) machinery. Required for the maturation of extramitochondrial Fe-S proteins. Part of an electron transfer chain functioning in an early step of cytosolic Fe-S biogenesis, facilitating the de novo assembly of a [4Fe-4S] cluster on the cytosolic Fe-S scaffold complex. Electrons are transferred from NADPH via a FAD- and FMN-containing diflavin oxidoreductase. Together with the diflavin oxidoreductase, also required for the assembly of the diferric tyrosyl radical cofactor of ribonucleotide reductase (RNR), probably by providing electrons for reduction during radical cofactor maturation in the catalytic small subunit.</text>
</comment>
<evidence type="ECO:0000313" key="12">
    <source>
        <dbReference type="Proteomes" id="UP001331761"/>
    </source>
</evidence>
<dbReference type="InterPro" id="IPR007785">
    <property type="entry name" value="Anamorsin"/>
</dbReference>
<dbReference type="Pfam" id="PF05093">
    <property type="entry name" value="CIAPIN1"/>
    <property type="match status" value="2"/>
</dbReference>
<dbReference type="GO" id="GO:0016226">
    <property type="term" value="P:iron-sulfur cluster assembly"/>
    <property type="evidence" value="ECO:0007669"/>
    <property type="project" value="UniProtKB-UniRule"/>
</dbReference>
<dbReference type="GO" id="GO:0051537">
    <property type="term" value="F:2 iron, 2 sulfur cluster binding"/>
    <property type="evidence" value="ECO:0007669"/>
    <property type="project" value="UniProtKB-UniRule"/>
</dbReference>
<dbReference type="HAMAP" id="MF_03115">
    <property type="entry name" value="Anamorsin"/>
    <property type="match status" value="1"/>
</dbReference>
<dbReference type="InterPro" id="IPR006575">
    <property type="entry name" value="RWD_dom"/>
</dbReference>
<comment type="similarity">
    <text evidence="2 9">Belongs to the anamorsin family.</text>
</comment>
<dbReference type="InterPro" id="IPR059181">
    <property type="entry name" value="RWDD2A-B_C"/>
</dbReference>
<evidence type="ECO:0000256" key="7">
    <source>
        <dbReference type="ARBA" id="ARBA00023014"/>
    </source>
</evidence>
<dbReference type="EMBL" id="WIXE01003667">
    <property type="protein sequence ID" value="KAK5983736.1"/>
    <property type="molecule type" value="Genomic_DNA"/>
</dbReference>
<evidence type="ECO:0000256" key="2">
    <source>
        <dbReference type="ARBA" id="ARBA00008169"/>
    </source>
</evidence>
<evidence type="ECO:0000256" key="3">
    <source>
        <dbReference type="ARBA" id="ARBA00022485"/>
    </source>
</evidence>
<accession>A0AAN8FNW0</accession>
<comment type="caution">
    <text evidence="11">The sequence shown here is derived from an EMBL/GenBank/DDBJ whole genome shotgun (WGS) entry which is preliminary data.</text>
</comment>
<dbReference type="SUPFAM" id="SSF54495">
    <property type="entry name" value="UBC-like"/>
    <property type="match status" value="1"/>
</dbReference>
<evidence type="ECO:0000256" key="5">
    <source>
        <dbReference type="ARBA" id="ARBA00022723"/>
    </source>
</evidence>
<comment type="subunit">
    <text evidence="9">Monomer.</text>
</comment>
<keyword evidence="7 9" id="KW-0411">Iron-sulfur</keyword>
<keyword evidence="3 9" id="KW-0004">4Fe-4S</keyword>
<protein>
    <recommendedName>
        <fullName evidence="9">Anamorsin homolog</fullName>
    </recommendedName>
    <alternativeName>
        <fullName evidence="9">Fe-S cluster assembly protein DRE2 homolog</fullName>
    </alternativeName>
</protein>
<dbReference type="AlphaFoldDB" id="A0AAN8FNW0"/>
<dbReference type="SMART" id="SM00591">
    <property type="entry name" value="RWD"/>
    <property type="match status" value="1"/>
</dbReference>
<dbReference type="PANTHER" id="PTHR13273">
    <property type="entry name" value="ANAMORSIN"/>
    <property type="match status" value="1"/>
</dbReference>
<sequence length="506" mass="55940">MTAKHDLDMEDECAVAQAEEMELLQSMYSEDELTFGRAPSDHEAVQPSSFTIRINVGEEPVNIEFRMPKDYPYKSYPAVLIRGCEGFNENRMNNDIRDWIGQQPLVPLVTEVTSWVVENYAKYRACQDKETSSCEPECSDKVARYYILSHHLYSPIKRSNIIQLAKELRLFGFSTPGKPAVIIVEGEVAACEEFWKNVKSWTWKRISLRHSEVLSSIDDRRFTVFSEIPPNPSGSPVGNVKRLLIDAKLEDKFSLLYDNQVEMVTLPERLPATAAVLILSENDSLPSNGGLSRSHSGTVDIVVFADIEKMDKIDFYDFVSISAQTEAALKALCAVAYKAMKIGGTVAVYASEISSNVIARKVRASGFVTQEDTSVKNGAAVTGTKPSFDGESVPLNIPTAKKISADDDDIMDENDLLEPEDFVKPAGDDLKVNCGEATEGKKKRACKNCTCGLAEQEEAEKLAQPRSKGCGNCALGDAFRCSTCPYLGMPPFKPGEKVKLNTVDDF</sequence>
<feature type="binding site" evidence="9">
    <location>
        <position position="434"/>
    </location>
    <ligand>
        <name>[2Fe-2S] cluster</name>
        <dbReference type="ChEBI" id="CHEBI:190135"/>
    </ligand>
</feature>
<comment type="cofactor">
    <cofactor evidence="9">
        <name>[2Fe-2S] cluster</name>
        <dbReference type="ChEBI" id="CHEBI:190135"/>
    </cofactor>
</comment>
<keyword evidence="6 9" id="KW-0408">Iron</keyword>
<dbReference type="InterPro" id="IPR016135">
    <property type="entry name" value="UBQ-conjugating_enzyme/RWD"/>
</dbReference>
<dbReference type="PANTHER" id="PTHR13273:SF14">
    <property type="entry name" value="ANAMORSIN"/>
    <property type="match status" value="1"/>
</dbReference>
<feature type="short sequence motif" description="Cx2C motif 1" evidence="9">
    <location>
        <begin position="470"/>
        <end position="473"/>
    </location>
</feature>
<proteinExistence type="inferred from homology"/>
<dbReference type="Gene3D" id="3.10.110.10">
    <property type="entry name" value="Ubiquitin Conjugating Enzyme"/>
    <property type="match status" value="1"/>
</dbReference>